<dbReference type="eggNOG" id="ENOG502QPZ3">
    <property type="taxonomic scope" value="Eukaryota"/>
</dbReference>
<reference evidence="5" key="3">
    <citation type="submission" date="2025-09" db="UniProtKB">
        <authorList>
            <consortium name="Ensembl"/>
        </authorList>
    </citation>
    <scope>IDENTIFICATION</scope>
</reference>
<evidence type="ECO:0000259" key="4">
    <source>
        <dbReference type="Pfam" id="PF13868"/>
    </source>
</evidence>
<evidence type="ECO:0000256" key="1">
    <source>
        <dbReference type="ARBA" id="ARBA00023054"/>
    </source>
</evidence>
<feature type="coiled-coil region" evidence="2">
    <location>
        <begin position="51"/>
        <end position="123"/>
    </location>
</feature>
<dbReference type="InterPro" id="IPR043597">
    <property type="entry name" value="TPH_dom"/>
</dbReference>
<protein>
    <submittedName>
        <fullName evidence="5">Cilia and flagella associated protein 210</fullName>
    </submittedName>
</protein>
<dbReference type="STRING" id="30611.ENSOGAP00000019511"/>
<evidence type="ECO:0000313" key="5">
    <source>
        <dbReference type="Ensembl" id="ENSOGAP00000019511.1"/>
    </source>
</evidence>
<feature type="region of interest" description="Disordered" evidence="3">
    <location>
        <begin position="1"/>
        <end position="34"/>
    </location>
</feature>
<dbReference type="PANTHER" id="PTHR28663:SF1">
    <property type="entry name" value="CILIA- AND FLAGELLA- ASSOCIATED PROTEIN 210"/>
    <property type="match status" value="1"/>
</dbReference>
<dbReference type="OMA" id="EMHFRSQ"/>
<dbReference type="EMBL" id="AAQR03166709">
    <property type="status" value="NOT_ANNOTATED_CDS"/>
    <property type="molecule type" value="Genomic_DNA"/>
</dbReference>
<evidence type="ECO:0000313" key="6">
    <source>
        <dbReference type="Proteomes" id="UP000005225"/>
    </source>
</evidence>
<dbReference type="Ensembl" id="ENSOGAT00000033926.1">
    <property type="protein sequence ID" value="ENSOGAP00000019511.1"/>
    <property type="gene ID" value="ENSOGAG00000024516.1"/>
</dbReference>
<dbReference type="GO" id="GO:0030317">
    <property type="term" value="P:flagellated sperm motility"/>
    <property type="evidence" value="ECO:0007669"/>
    <property type="project" value="Ensembl"/>
</dbReference>
<reference evidence="6" key="1">
    <citation type="submission" date="2011-03" db="EMBL/GenBank/DDBJ databases">
        <title>Version 3 of the genome sequence of Otolemur garnettii (Bushbaby).</title>
        <authorList>
            <consortium name="The Broad Institute Genome Sequencing Platform"/>
            <person name="Di Palma F."/>
            <person name="Johnson J."/>
            <person name="Lander E.S."/>
            <person name="Lindblad-Toh K."/>
            <person name="Jaffe D.B."/>
            <person name="Gnerre S."/>
            <person name="MacCallum I."/>
            <person name="Przybylski D."/>
            <person name="Ribeiro F.J."/>
            <person name="Burton J.N."/>
            <person name="Walker B.J."/>
            <person name="Sharpe T."/>
            <person name="Hall G."/>
        </authorList>
    </citation>
    <scope>NUCLEOTIDE SEQUENCE [LARGE SCALE GENOMIC DNA]</scope>
</reference>
<gene>
    <name evidence="5" type="primary">CFAP210</name>
</gene>
<reference evidence="5" key="2">
    <citation type="submission" date="2025-08" db="UniProtKB">
        <authorList>
            <consortium name="Ensembl"/>
        </authorList>
    </citation>
    <scope>IDENTIFICATION</scope>
</reference>
<keyword evidence="1 2" id="KW-0175">Coiled coil</keyword>
<dbReference type="HOGENOM" id="CLU_036492_1_0_1"/>
<dbReference type="GO" id="GO:0036126">
    <property type="term" value="C:sperm flagellum"/>
    <property type="evidence" value="ECO:0007669"/>
    <property type="project" value="Ensembl"/>
</dbReference>
<dbReference type="Pfam" id="PF13868">
    <property type="entry name" value="TPH"/>
    <property type="match status" value="1"/>
</dbReference>
<organism evidence="5 6">
    <name type="scientific">Otolemur garnettii</name>
    <name type="common">Small-eared galago</name>
    <name type="synonym">Garnett's greater bushbaby</name>
    <dbReference type="NCBI Taxonomy" id="30611"/>
    <lineage>
        <taxon>Eukaryota</taxon>
        <taxon>Metazoa</taxon>
        <taxon>Chordata</taxon>
        <taxon>Craniata</taxon>
        <taxon>Vertebrata</taxon>
        <taxon>Euteleostomi</taxon>
        <taxon>Mammalia</taxon>
        <taxon>Eutheria</taxon>
        <taxon>Euarchontoglires</taxon>
        <taxon>Primates</taxon>
        <taxon>Strepsirrhini</taxon>
        <taxon>Lorisiformes</taxon>
        <taxon>Galagidae</taxon>
        <taxon>Otolemur</taxon>
    </lineage>
</organism>
<dbReference type="FunCoup" id="H0XTR9">
    <property type="interactions" value="100"/>
</dbReference>
<dbReference type="EMBL" id="AAQR03166710">
    <property type="status" value="NOT_ANNOTATED_CDS"/>
    <property type="molecule type" value="Genomic_DNA"/>
</dbReference>
<feature type="region of interest" description="Disordered" evidence="3">
    <location>
        <begin position="198"/>
        <end position="236"/>
    </location>
</feature>
<proteinExistence type="predicted"/>
<evidence type="ECO:0000256" key="3">
    <source>
        <dbReference type="SAM" id="MobiDB-lite"/>
    </source>
</evidence>
<feature type="domain" description="Trichohyalin-plectin-homology" evidence="4">
    <location>
        <begin position="144"/>
        <end position="476"/>
    </location>
</feature>
<dbReference type="EMBL" id="AAQR03166711">
    <property type="status" value="NOT_ANNOTATED_CDS"/>
    <property type="molecule type" value="Genomic_DNA"/>
</dbReference>
<name>H0XTR9_OTOGA</name>
<dbReference type="GeneTree" id="ENSGT00730000111149"/>
<keyword evidence="6" id="KW-1185">Reference proteome</keyword>
<dbReference type="EMBL" id="AAQR03166705">
    <property type="status" value="NOT_ANNOTATED_CDS"/>
    <property type="molecule type" value="Genomic_DNA"/>
</dbReference>
<dbReference type="AlphaFoldDB" id="H0XTR9"/>
<dbReference type="GO" id="GO:0160112">
    <property type="term" value="C:axonemal B tubule inner sheath"/>
    <property type="evidence" value="ECO:0007669"/>
    <property type="project" value="Ensembl"/>
</dbReference>
<dbReference type="InterPro" id="IPR039986">
    <property type="entry name" value="CFAP210"/>
</dbReference>
<dbReference type="EMBL" id="AAQR03166707">
    <property type="status" value="NOT_ANNOTATED_CDS"/>
    <property type="molecule type" value="Genomic_DNA"/>
</dbReference>
<dbReference type="Proteomes" id="UP000005225">
    <property type="component" value="Unassembled WGS sequence"/>
</dbReference>
<dbReference type="PANTHER" id="PTHR28663">
    <property type="entry name" value="COILED-COIL DOMAIN-CONTAINING PROTEIN 173"/>
    <property type="match status" value="1"/>
</dbReference>
<dbReference type="InParanoid" id="H0XTR9"/>
<dbReference type="EMBL" id="AAQR03166708">
    <property type="status" value="NOT_ANNOTATED_CDS"/>
    <property type="molecule type" value="Genomic_DNA"/>
</dbReference>
<accession>H0XTR9</accession>
<dbReference type="EMBL" id="AAQR03166706">
    <property type="status" value="NOT_ANNOTATED_CDS"/>
    <property type="molecule type" value="Genomic_DNA"/>
</dbReference>
<evidence type="ECO:0000256" key="2">
    <source>
        <dbReference type="SAM" id="Coils"/>
    </source>
</evidence>
<sequence>SEMLVQFGRRCGQAKESTEMRNSEEDQVPYPPLLPSKVDLQQVTIIPHDEWERIQDSLDSLTREAACLREERKAKRDMHFRSQEVVKHWTNTYAGMKEQKLEAKKKRNEEIEAERQILDLEEAIHKQGERKKAIENAKQYQFYQTERVKNFHSGLLLSRVMKERDAQIEFQKSKRKTDKKWEEQLKLDIEKAFKEEQEKAEKQHRERVALSKDHLKQIKERKEEEERRKQYEEKDAKEIKRQNSLYEIEKRKKQEKRKEEIHESRRLFFEHIHDKNIIKAVEQQQQEEENEKIRKFIKAKKRLTLMRKEKEAETHRLMEDRRERINNFLSKLMKEKLDNEDLIIARDIAEAEAEWEKREKEKDEKNKAELKAIAEHRAIVMKNKEDEERQRKIEAKEQLLAVLKADQVFREHEKEKKHKADKERLEVQDSHIQQMAKNKFNAKQAKQAELDYYRLTEVLAAEKEKEFQDYAREVIDLESKTNRFIYPLVKAAQEGPGGGHGPVLVNRGGLRPSYQATDTTGVQLPFYNSKGSKYNNFQKSKGRLGFTW</sequence>